<dbReference type="InParanoid" id="A0A1S4KUN6"/>
<reference evidence="3" key="1">
    <citation type="submission" date="2008-03" db="EMBL/GenBank/DDBJ databases">
        <title>Annotation of Ixodes scapularis.</title>
        <authorList>
            <consortium name="Ixodes scapularis Genome Project Consortium"/>
            <person name="Caler E."/>
            <person name="Hannick L.I."/>
            <person name="Bidwell S."/>
            <person name="Joardar V."/>
            <person name="Thiagarajan M."/>
            <person name="Amedeo P."/>
            <person name="Galinsky K.J."/>
            <person name="Schobel S."/>
            <person name="Inman J."/>
            <person name="Hostetler J."/>
            <person name="Miller J."/>
            <person name="Hammond M."/>
            <person name="Megy K."/>
            <person name="Lawson D."/>
            <person name="Kodira C."/>
            <person name="Sutton G."/>
            <person name="Meyer J."/>
            <person name="Hill C.A."/>
            <person name="Birren B."/>
            <person name="Nene V."/>
            <person name="Collins F."/>
            <person name="Alarcon-Chaidez F."/>
            <person name="Wikel S."/>
            <person name="Strausberg R."/>
        </authorList>
    </citation>
    <scope>NUCLEOTIDE SEQUENCE [LARGE SCALE GENOMIC DNA]</scope>
    <source>
        <strain evidence="3">Wikel</strain>
    </source>
</reference>
<dbReference type="EMBL" id="ABJB010814343">
    <property type="status" value="NOT_ANNOTATED_CDS"/>
    <property type="molecule type" value="Genomic_DNA"/>
</dbReference>
<sequence>MCIGDALRGRSKNILDKIRFSLNKYCPCHATAFSFNKVIVLTNRHSWQTHGGYHSQLQLDHSTLVLDHNVENLKVLKAALARCPDLRYLHGPYGDEAYNGPAGCPDAFDESCPDCPKAFVTEDVTRDLCSSDYASIVAIGLDDTQMAEHKNGQFIWKRPYLPEVQINEEAGFGKNVSVAIKVNATPSRNNESSADTEADSHHDSCLTYTVKSLYNVSRGMNPVQDAFDQQLFLNKPCGCNQLKSQLPSYGLLVVDKQSRLSSGVLQLGTGVKLYPLPSGVYKLPSCRSGDFQEELPQEAEVTDGLIEQLPPAELDIDEEITEEDKTDVAPCPEQTHESCPACLDATEDADVVSQYCNSDYAAVVSIATTSSRPRPTQSTNLGGPPRSTCQVS</sequence>
<dbReference type="VEuPathDB" id="VectorBase:ISCW004626"/>
<reference evidence="2" key="2">
    <citation type="submission" date="2020-05" db="UniProtKB">
        <authorList>
            <consortium name="EnsemblMetazoa"/>
        </authorList>
    </citation>
    <scope>IDENTIFICATION</scope>
    <source>
        <strain evidence="2">wikel</strain>
    </source>
</reference>
<evidence type="ECO:0000313" key="3">
    <source>
        <dbReference type="Proteomes" id="UP000001555"/>
    </source>
</evidence>
<name>A0A1S4KUN6_IXOSC</name>
<keyword evidence="3" id="KW-1185">Reference proteome</keyword>
<proteinExistence type="predicted"/>
<evidence type="ECO:0000313" key="2">
    <source>
        <dbReference type="EnsemblMetazoa" id="ISCW004626-PA"/>
    </source>
</evidence>
<protein>
    <submittedName>
        <fullName evidence="2">Uncharacterized protein</fullName>
    </submittedName>
</protein>
<dbReference type="AlphaFoldDB" id="A0A1S4KUN6"/>
<dbReference type="EMBL" id="ABJB010547409">
    <property type="status" value="NOT_ANNOTATED_CDS"/>
    <property type="molecule type" value="Genomic_DNA"/>
</dbReference>
<dbReference type="OrthoDB" id="6515649at2759"/>
<organism evidence="2 3">
    <name type="scientific">Ixodes scapularis</name>
    <name type="common">Black-legged tick</name>
    <name type="synonym">Deer tick</name>
    <dbReference type="NCBI Taxonomy" id="6945"/>
    <lineage>
        <taxon>Eukaryota</taxon>
        <taxon>Metazoa</taxon>
        <taxon>Ecdysozoa</taxon>
        <taxon>Arthropoda</taxon>
        <taxon>Chelicerata</taxon>
        <taxon>Arachnida</taxon>
        <taxon>Acari</taxon>
        <taxon>Parasitiformes</taxon>
        <taxon>Ixodida</taxon>
        <taxon>Ixodoidea</taxon>
        <taxon>Ixodidae</taxon>
        <taxon>Ixodinae</taxon>
        <taxon>Ixodes</taxon>
    </lineage>
</organism>
<dbReference type="EnsemblMetazoa" id="ISCW004626-RA">
    <property type="protein sequence ID" value="ISCW004626-PA"/>
    <property type="gene ID" value="ISCW004626"/>
</dbReference>
<dbReference type="EMBL" id="ABJB010035755">
    <property type="status" value="NOT_ANNOTATED_CDS"/>
    <property type="molecule type" value="Genomic_DNA"/>
</dbReference>
<feature type="compositionally biased region" description="Low complexity" evidence="1">
    <location>
        <begin position="370"/>
        <end position="379"/>
    </location>
</feature>
<dbReference type="VEuPathDB" id="VectorBase:ISCP_002859"/>
<evidence type="ECO:0000256" key="1">
    <source>
        <dbReference type="SAM" id="MobiDB-lite"/>
    </source>
</evidence>
<feature type="region of interest" description="Disordered" evidence="1">
    <location>
        <begin position="370"/>
        <end position="392"/>
    </location>
</feature>
<dbReference type="Proteomes" id="UP000001555">
    <property type="component" value="Unassembled WGS sequence"/>
</dbReference>
<dbReference type="VEuPathDB" id="VectorBase:ISCI004626"/>
<accession>A0A1S4KUN6</accession>